<evidence type="ECO:0000313" key="1">
    <source>
        <dbReference type="EMBL" id="KAH7388389.1"/>
    </source>
</evidence>
<evidence type="ECO:0000313" key="2">
    <source>
        <dbReference type="Proteomes" id="UP000825935"/>
    </source>
</evidence>
<keyword evidence="2" id="KW-1185">Reference proteome</keyword>
<protein>
    <submittedName>
        <fullName evidence="1">Uncharacterized protein</fullName>
    </submittedName>
</protein>
<comment type="caution">
    <text evidence="1">The sequence shown here is derived from an EMBL/GenBank/DDBJ whole genome shotgun (WGS) entry which is preliminary data.</text>
</comment>
<dbReference type="Proteomes" id="UP000825935">
    <property type="component" value="Chromosome 16"/>
</dbReference>
<accession>A0A8T2T5M0</accession>
<sequence>MCSILIFDPSSVLEDMMRADPSQEQGRIPAEWVMLTPCGFVFITGRVPLPADIGI</sequence>
<gene>
    <name evidence="1" type="ORF">KP509_16G073600</name>
</gene>
<dbReference type="AlphaFoldDB" id="A0A8T2T5M0"/>
<dbReference type="EMBL" id="CM035421">
    <property type="protein sequence ID" value="KAH7388389.1"/>
    <property type="molecule type" value="Genomic_DNA"/>
</dbReference>
<name>A0A8T2T5M0_CERRI</name>
<proteinExistence type="predicted"/>
<reference evidence="1" key="1">
    <citation type="submission" date="2021-08" db="EMBL/GenBank/DDBJ databases">
        <title>WGS assembly of Ceratopteris richardii.</title>
        <authorList>
            <person name="Marchant D.B."/>
            <person name="Chen G."/>
            <person name="Jenkins J."/>
            <person name="Shu S."/>
            <person name="Leebens-Mack J."/>
            <person name="Grimwood J."/>
            <person name="Schmutz J."/>
            <person name="Soltis P."/>
            <person name="Soltis D."/>
            <person name="Chen Z.-H."/>
        </authorList>
    </citation>
    <scope>NUCLEOTIDE SEQUENCE</scope>
    <source>
        <strain evidence="1">Whitten #5841</strain>
        <tissue evidence="1">Leaf</tissue>
    </source>
</reference>
<organism evidence="1 2">
    <name type="scientific">Ceratopteris richardii</name>
    <name type="common">Triangle waterfern</name>
    <dbReference type="NCBI Taxonomy" id="49495"/>
    <lineage>
        <taxon>Eukaryota</taxon>
        <taxon>Viridiplantae</taxon>
        <taxon>Streptophyta</taxon>
        <taxon>Embryophyta</taxon>
        <taxon>Tracheophyta</taxon>
        <taxon>Polypodiopsida</taxon>
        <taxon>Polypodiidae</taxon>
        <taxon>Polypodiales</taxon>
        <taxon>Pteridineae</taxon>
        <taxon>Pteridaceae</taxon>
        <taxon>Parkerioideae</taxon>
        <taxon>Ceratopteris</taxon>
    </lineage>
</organism>